<evidence type="ECO:0000313" key="8">
    <source>
        <dbReference type="EMBL" id="MDT2404493.1"/>
    </source>
</evidence>
<evidence type="ECO:0000313" key="9">
    <source>
        <dbReference type="Proteomes" id="UP001260773"/>
    </source>
</evidence>
<dbReference type="GO" id="GO:0005524">
    <property type="term" value="F:ATP binding"/>
    <property type="evidence" value="ECO:0007669"/>
    <property type="project" value="UniProtKB-KW"/>
</dbReference>
<evidence type="ECO:0000256" key="4">
    <source>
        <dbReference type="ARBA" id="ARBA00022777"/>
    </source>
</evidence>
<comment type="caution">
    <text evidence="8">The sequence shown here is derived from an EMBL/GenBank/DDBJ whole genome shotgun (WGS) entry which is preliminary data.</text>
</comment>
<sequence length="329" mass="36363">MILTITLNPSMDYNYLVSSLNLDQVNRVENPHTSIGGKGINAGRVIAQSGKEVILTGILGGPVGKMILDTLIAEERYHLEFLTVEGNSRNAITIMHDGNTHTELVEKGLYLSKENEQLFFRHISNLLKTYAIDVICISGSVNSDDANFHYHLLHFIRSIVGESFPILMDISGEQLENCLKQRTVRPSFIKPNTHELEELIGRKIQSIKELITILHDPIFDNVETIMISQGEDGALVKHGTTIYDIQIPKVAVVNTTGCGDSTVGGMAYAISQGYSIEDSLRYAMACGISNSLFETNGTIDKNQVDKFIDDIQLTKIGSSSNRVGEDKFE</sequence>
<keyword evidence="4" id="KW-0418">Kinase</keyword>
<dbReference type="GO" id="GO:0009024">
    <property type="term" value="F:tagatose-6-phosphate kinase activity"/>
    <property type="evidence" value="ECO:0007669"/>
    <property type="project" value="UniProtKB-EC"/>
</dbReference>
<evidence type="ECO:0000256" key="2">
    <source>
        <dbReference type="ARBA" id="ARBA00022679"/>
    </source>
</evidence>
<dbReference type="NCBIfam" id="TIGR03168">
    <property type="entry name" value="1-PFK"/>
    <property type="match status" value="1"/>
</dbReference>
<protein>
    <recommendedName>
        <fullName evidence="6">Tagatose-6-phosphate kinase</fullName>
        <ecNumber evidence="6">2.7.1.144</ecNumber>
    </recommendedName>
</protein>
<keyword evidence="3 6" id="KW-0547">Nucleotide-binding</keyword>
<dbReference type="PANTHER" id="PTHR46566:SF5">
    <property type="entry name" value="1-PHOSPHOFRUCTOKINASE"/>
    <property type="match status" value="1"/>
</dbReference>
<dbReference type="EMBL" id="JARPWH010000109">
    <property type="protein sequence ID" value="MDT2404493.1"/>
    <property type="molecule type" value="Genomic_DNA"/>
</dbReference>
<evidence type="ECO:0000259" key="7">
    <source>
        <dbReference type="Pfam" id="PF00294"/>
    </source>
</evidence>
<evidence type="ECO:0000256" key="3">
    <source>
        <dbReference type="ARBA" id="ARBA00022741"/>
    </source>
</evidence>
<keyword evidence="5 6" id="KW-0067">ATP-binding</keyword>
<organism evidence="8 9">
    <name type="scientific">Enterococcus avium</name>
    <name type="common">Streptococcus avium</name>
    <dbReference type="NCBI Taxonomy" id="33945"/>
    <lineage>
        <taxon>Bacteria</taxon>
        <taxon>Bacillati</taxon>
        <taxon>Bacillota</taxon>
        <taxon>Bacilli</taxon>
        <taxon>Lactobacillales</taxon>
        <taxon>Enterococcaceae</taxon>
        <taxon>Enterococcus</taxon>
    </lineage>
</organism>
<dbReference type="GO" id="GO:0005988">
    <property type="term" value="P:lactose metabolic process"/>
    <property type="evidence" value="ECO:0007669"/>
    <property type="project" value="UniProtKB-KW"/>
</dbReference>
<comment type="similarity">
    <text evidence="1">Belongs to the carbohydrate kinase pfkB family.</text>
</comment>
<comment type="similarity">
    <text evidence="6">Belongs to the carbohydrate kinase PfkB family. LacC subfamily.</text>
</comment>
<dbReference type="InterPro" id="IPR011611">
    <property type="entry name" value="PfkB_dom"/>
</dbReference>
<keyword evidence="2 6" id="KW-0808">Transferase</keyword>
<dbReference type="Pfam" id="PF00294">
    <property type="entry name" value="PfkB"/>
    <property type="match status" value="1"/>
</dbReference>
<dbReference type="PIRSF" id="PIRSF000535">
    <property type="entry name" value="1PFK/6PFK/LacC"/>
    <property type="match status" value="1"/>
</dbReference>
<dbReference type="GO" id="GO:0008443">
    <property type="term" value="F:phosphofructokinase activity"/>
    <property type="evidence" value="ECO:0007669"/>
    <property type="project" value="TreeGrafter"/>
</dbReference>
<dbReference type="CDD" id="cd01164">
    <property type="entry name" value="FruK_PfkB_like"/>
    <property type="match status" value="1"/>
</dbReference>
<dbReference type="EC" id="2.7.1.144" evidence="6"/>
<dbReference type="RefSeq" id="WP_311865631.1">
    <property type="nucleotide sequence ID" value="NZ_JARPWH010000109.1"/>
</dbReference>
<comment type="catalytic activity">
    <reaction evidence="6">
        <text>D-tagatofuranose 6-phosphate + ATP = D-tagatofuranose 1,6-bisphosphate + ADP + H(+)</text>
        <dbReference type="Rhea" id="RHEA:12420"/>
        <dbReference type="ChEBI" id="CHEBI:15378"/>
        <dbReference type="ChEBI" id="CHEBI:30616"/>
        <dbReference type="ChEBI" id="CHEBI:58694"/>
        <dbReference type="ChEBI" id="CHEBI:58695"/>
        <dbReference type="ChEBI" id="CHEBI:456216"/>
        <dbReference type="EC" id="2.7.1.144"/>
    </reaction>
</comment>
<dbReference type="InterPro" id="IPR017583">
    <property type="entry name" value="Tagatose/fructose_Pkinase"/>
</dbReference>
<dbReference type="PANTHER" id="PTHR46566">
    <property type="entry name" value="1-PHOSPHOFRUCTOKINASE-RELATED"/>
    <property type="match status" value="1"/>
</dbReference>
<reference evidence="8" key="1">
    <citation type="submission" date="2023-03" db="EMBL/GenBank/DDBJ databases">
        <authorList>
            <person name="Shen W."/>
            <person name="Cai J."/>
        </authorList>
    </citation>
    <scope>NUCLEOTIDE SEQUENCE</scope>
    <source>
        <strain evidence="8">P33-2</strain>
    </source>
</reference>
<evidence type="ECO:0000256" key="6">
    <source>
        <dbReference type="PIRNR" id="PIRNR000535"/>
    </source>
</evidence>
<keyword evidence="6" id="KW-0423">Lactose metabolism</keyword>
<dbReference type="Gene3D" id="3.40.1190.20">
    <property type="match status" value="1"/>
</dbReference>
<dbReference type="AlphaFoldDB" id="A0AAW8RZ13"/>
<evidence type="ECO:0000256" key="1">
    <source>
        <dbReference type="ARBA" id="ARBA00005380"/>
    </source>
</evidence>
<dbReference type="SUPFAM" id="SSF53613">
    <property type="entry name" value="Ribokinase-like"/>
    <property type="match status" value="1"/>
</dbReference>
<evidence type="ECO:0000256" key="5">
    <source>
        <dbReference type="ARBA" id="ARBA00022840"/>
    </source>
</evidence>
<comment type="pathway">
    <text evidence="6">Carbohydrate metabolism; D-tagatose 6-phosphate degradation; D-glyceraldehyde 3-phosphate and glycerone phosphate from D-tagatose 6-phosphate: step 1/2.</text>
</comment>
<gene>
    <name evidence="8" type="ORF">P7D43_19180</name>
</gene>
<feature type="domain" description="Carbohydrate kinase PfkB" evidence="7">
    <location>
        <begin position="11"/>
        <end position="287"/>
    </location>
</feature>
<proteinExistence type="inferred from homology"/>
<name>A0AAW8RZ13_ENTAV</name>
<dbReference type="GO" id="GO:0005829">
    <property type="term" value="C:cytosol"/>
    <property type="evidence" value="ECO:0007669"/>
    <property type="project" value="TreeGrafter"/>
</dbReference>
<accession>A0AAW8RZ13</accession>
<dbReference type="InterPro" id="IPR029056">
    <property type="entry name" value="Ribokinase-like"/>
</dbReference>
<dbReference type="Proteomes" id="UP001260773">
    <property type="component" value="Unassembled WGS sequence"/>
</dbReference>